<feature type="domain" description="EF-hand" evidence="8">
    <location>
        <begin position="27"/>
        <end position="62"/>
    </location>
</feature>
<evidence type="ECO:0000256" key="3">
    <source>
        <dbReference type="ARBA" id="ARBA00022490"/>
    </source>
</evidence>
<protein>
    <recommendedName>
        <fullName evidence="8">EF-hand domain-containing protein</fullName>
    </recommendedName>
</protein>
<keyword evidence="4" id="KW-0677">Repeat</keyword>
<evidence type="ECO:0000256" key="1">
    <source>
        <dbReference type="ARBA" id="ARBA00004245"/>
    </source>
</evidence>
<keyword evidence="6" id="KW-0206">Cytoskeleton</keyword>
<evidence type="ECO:0000313" key="10">
    <source>
        <dbReference type="Proteomes" id="UP001162131"/>
    </source>
</evidence>
<evidence type="ECO:0000256" key="4">
    <source>
        <dbReference type="ARBA" id="ARBA00022737"/>
    </source>
</evidence>
<dbReference type="GO" id="GO:0005509">
    <property type="term" value="F:calcium ion binding"/>
    <property type="evidence" value="ECO:0007669"/>
    <property type="project" value="InterPro"/>
</dbReference>
<evidence type="ECO:0000313" key="9">
    <source>
        <dbReference type="EMBL" id="CAG9313619.1"/>
    </source>
</evidence>
<dbReference type="GO" id="GO:0005856">
    <property type="term" value="C:cytoskeleton"/>
    <property type="evidence" value="ECO:0007669"/>
    <property type="project" value="UniProtKB-SubCell"/>
</dbReference>
<comment type="subcellular location">
    <subcellularLocation>
        <location evidence="1">Cytoplasm</location>
        <location evidence="1">Cytoskeleton</location>
    </subcellularLocation>
</comment>
<dbReference type="InterPro" id="IPR018247">
    <property type="entry name" value="EF_Hand_1_Ca_BS"/>
</dbReference>
<feature type="domain" description="EF-hand" evidence="8">
    <location>
        <begin position="64"/>
        <end position="99"/>
    </location>
</feature>
<dbReference type="SMART" id="SM00054">
    <property type="entry name" value="EFh"/>
    <property type="match status" value="2"/>
</dbReference>
<proteinExistence type="inferred from homology"/>
<dbReference type="Gene3D" id="1.10.238.10">
    <property type="entry name" value="EF-hand"/>
    <property type="match status" value="1"/>
</dbReference>
<dbReference type="EMBL" id="CAJZBQ010000011">
    <property type="protein sequence ID" value="CAG9313619.1"/>
    <property type="molecule type" value="Genomic_DNA"/>
</dbReference>
<dbReference type="InterPro" id="IPR011992">
    <property type="entry name" value="EF-hand-dom_pair"/>
</dbReference>
<dbReference type="PANTHER" id="PTHR23050">
    <property type="entry name" value="CALCIUM BINDING PROTEIN"/>
    <property type="match status" value="1"/>
</dbReference>
<reference evidence="9" key="1">
    <citation type="submission" date="2021-09" db="EMBL/GenBank/DDBJ databases">
        <authorList>
            <consortium name="AG Swart"/>
            <person name="Singh M."/>
            <person name="Singh A."/>
            <person name="Seah K."/>
            <person name="Emmerich C."/>
        </authorList>
    </citation>
    <scope>NUCLEOTIDE SEQUENCE</scope>
    <source>
        <strain evidence="9">ATCC30299</strain>
    </source>
</reference>
<organism evidence="9 10">
    <name type="scientific">Blepharisma stoltei</name>
    <dbReference type="NCBI Taxonomy" id="1481888"/>
    <lineage>
        <taxon>Eukaryota</taxon>
        <taxon>Sar</taxon>
        <taxon>Alveolata</taxon>
        <taxon>Ciliophora</taxon>
        <taxon>Postciliodesmatophora</taxon>
        <taxon>Heterotrichea</taxon>
        <taxon>Heterotrichida</taxon>
        <taxon>Blepharismidae</taxon>
        <taxon>Blepharisma</taxon>
    </lineage>
</organism>
<comment type="function">
    <text evidence="7">Plays a fundamental role in microtubule organizing center structure and function. Component of the infraciliary lattice (ICL) and the ciliary basal bodies.</text>
</comment>
<dbReference type="InterPro" id="IPR002048">
    <property type="entry name" value="EF_hand_dom"/>
</dbReference>
<keyword evidence="5" id="KW-0106">Calcium</keyword>
<dbReference type="Pfam" id="PF13499">
    <property type="entry name" value="EF-hand_7"/>
    <property type="match status" value="1"/>
</dbReference>
<comment type="caution">
    <text evidence="9">The sequence shown here is derived from an EMBL/GenBank/DDBJ whole genome shotgun (WGS) entry which is preliminary data.</text>
</comment>
<evidence type="ECO:0000256" key="2">
    <source>
        <dbReference type="ARBA" id="ARBA00005253"/>
    </source>
</evidence>
<dbReference type="PROSITE" id="PS50222">
    <property type="entry name" value="EF_HAND_2"/>
    <property type="match status" value="2"/>
</dbReference>
<dbReference type="PROSITE" id="PS00018">
    <property type="entry name" value="EF_HAND_1"/>
    <property type="match status" value="2"/>
</dbReference>
<dbReference type="Proteomes" id="UP001162131">
    <property type="component" value="Unassembled WGS sequence"/>
</dbReference>
<name>A0AAU9IN62_9CILI</name>
<dbReference type="InterPro" id="IPR050145">
    <property type="entry name" value="Centrin_CML-like"/>
</dbReference>
<evidence type="ECO:0000256" key="7">
    <source>
        <dbReference type="ARBA" id="ARBA00025692"/>
    </source>
</evidence>
<keyword evidence="10" id="KW-1185">Reference proteome</keyword>
<comment type="similarity">
    <text evidence="2">Belongs to the centrin family.</text>
</comment>
<dbReference type="AlphaFoldDB" id="A0AAU9IN62"/>
<dbReference type="FunFam" id="1.10.238.10:FF:000178">
    <property type="entry name" value="Calmodulin-2 A"/>
    <property type="match status" value="1"/>
</dbReference>
<evidence type="ECO:0000259" key="8">
    <source>
        <dbReference type="PROSITE" id="PS50222"/>
    </source>
</evidence>
<dbReference type="CDD" id="cd00051">
    <property type="entry name" value="EFh"/>
    <property type="match status" value="1"/>
</dbReference>
<evidence type="ECO:0000256" key="5">
    <source>
        <dbReference type="ARBA" id="ARBA00022837"/>
    </source>
</evidence>
<gene>
    <name evidence="9" type="ORF">BSTOLATCC_MIC9432</name>
</gene>
<keyword evidence="3" id="KW-0963">Cytoplasm</keyword>
<evidence type="ECO:0000256" key="6">
    <source>
        <dbReference type="ARBA" id="ARBA00023212"/>
    </source>
</evidence>
<sequence length="99" mass="11556">MAGIKLELSQAELNRFASLMQDFYMHSDNSKLPDLFRLFDRNHNGLIERLELETVMQQVSGDNSSTQEIREMIEEADVNHNGVIELDEFMEIMKKHRDA</sequence>
<dbReference type="SUPFAM" id="SSF47473">
    <property type="entry name" value="EF-hand"/>
    <property type="match status" value="1"/>
</dbReference>
<accession>A0AAU9IN62</accession>